<dbReference type="AlphaFoldDB" id="A0A0Q0S704"/>
<dbReference type="SUPFAM" id="SSF81296">
    <property type="entry name" value="E set domains"/>
    <property type="match status" value="1"/>
</dbReference>
<evidence type="ECO:0000313" key="3">
    <source>
        <dbReference type="EMBL" id="KQB39275.1"/>
    </source>
</evidence>
<dbReference type="InterPro" id="IPR008979">
    <property type="entry name" value="Galactose-bd-like_sf"/>
</dbReference>
<keyword evidence="1" id="KW-0732">Signal</keyword>
<gene>
    <name evidence="3" type="ORF">RC62_953</name>
</gene>
<dbReference type="EMBL" id="JRLF01000012">
    <property type="protein sequence ID" value="KQB39275.1"/>
    <property type="molecule type" value="Genomic_DNA"/>
</dbReference>
<keyword evidence="3" id="KW-0675">Receptor</keyword>
<dbReference type="SUPFAM" id="SSF49785">
    <property type="entry name" value="Galactose-binding domain-like"/>
    <property type="match status" value="1"/>
</dbReference>
<dbReference type="PROSITE" id="PS51257">
    <property type="entry name" value="PROKAR_LIPOPROTEIN"/>
    <property type="match status" value="1"/>
</dbReference>
<organism evidence="3 4">
    <name type="scientific">Flavobacterium aquidurense</name>
    <dbReference type="NCBI Taxonomy" id="362413"/>
    <lineage>
        <taxon>Bacteria</taxon>
        <taxon>Pseudomonadati</taxon>
        <taxon>Bacteroidota</taxon>
        <taxon>Flavobacteriia</taxon>
        <taxon>Flavobacteriales</taxon>
        <taxon>Flavobacteriaceae</taxon>
        <taxon>Flavobacterium</taxon>
    </lineage>
</organism>
<evidence type="ECO:0000256" key="1">
    <source>
        <dbReference type="SAM" id="SignalP"/>
    </source>
</evidence>
<dbReference type="Gene3D" id="2.60.40.10">
    <property type="entry name" value="Immunoglobulins"/>
    <property type="match status" value="2"/>
</dbReference>
<accession>A0A0Q0S704</accession>
<name>A0A0Q0S704_9FLAO</name>
<dbReference type="PATRIC" id="fig|362413.3.peg.929"/>
<reference evidence="3 4" key="1">
    <citation type="submission" date="2014-09" db="EMBL/GenBank/DDBJ databases">
        <title>Genome sequence of Flavobacterium aquidurense RC62.</title>
        <authorList>
            <person name="Kim J.F."/>
            <person name="Kwak M.-J."/>
        </authorList>
    </citation>
    <scope>NUCLEOTIDE SEQUENCE [LARGE SCALE GENOMIC DNA]</scope>
    <source>
        <strain evidence="3 4">RC62</strain>
    </source>
</reference>
<dbReference type="Pfam" id="PF01833">
    <property type="entry name" value="TIG"/>
    <property type="match status" value="1"/>
</dbReference>
<evidence type="ECO:0000313" key="4">
    <source>
        <dbReference type="Proteomes" id="UP000050443"/>
    </source>
</evidence>
<dbReference type="RefSeq" id="WP_055095610.1">
    <property type="nucleotide sequence ID" value="NZ_JRLF01000012.1"/>
</dbReference>
<feature type="domain" description="IPT/TIG" evidence="2">
    <location>
        <begin position="144"/>
        <end position="202"/>
    </location>
</feature>
<feature type="signal peptide" evidence="1">
    <location>
        <begin position="1"/>
        <end position="26"/>
    </location>
</feature>
<proteinExistence type="predicted"/>
<comment type="caution">
    <text evidence="3">The sequence shown here is derived from an EMBL/GenBank/DDBJ whole genome shotgun (WGS) entry which is preliminary data.</text>
</comment>
<dbReference type="Proteomes" id="UP000050443">
    <property type="component" value="Unassembled WGS sequence"/>
</dbReference>
<dbReference type="InterPro" id="IPR014756">
    <property type="entry name" value="Ig_E-set"/>
</dbReference>
<dbReference type="STRING" id="362413.RC62_953"/>
<dbReference type="InterPro" id="IPR002909">
    <property type="entry name" value="IPT_dom"/>
</dbReference>
<evidence type="ECO:0000259" key="2">
    <source>
        <dbReference type="Pfam" id="PF01833"/>
    </source>
</evidence>
<dbReference type="InterPro" id="IPR013783">
    <property type="entry name" value="Ig-like_fold"/>
</dbReference>
<feature type="chain" id="PRO_5006183782" evidence="1">
    <location>
        <begin position="27"/>
        <end position="351"/>
    </location>
</feature>
<sequence>MKNIKIVSLTACMTWMLSLMFFSSCSNDDSASVYTGTPIIESISRSGYDTAGNLLPSTPVTLVDPKNYYIIHGKGLLSTQKVYFNDFDTYFRPTFVTDTDIVILVDEKTPYANAANQLKVVTGSGTAVFNLTVAPPAPTFNWFNSINAAEGDIVTVNGDYFLNPIVKVGTENVPVVSSTLTEIKFKMPANATDKYVSVTNISGTGVSAEAIGSALYDDVMQGDAGHWMWQSADSFDTGYKVDKVQGESSIKFVFGGWNGADMKFNSRDVSKYKAFRVKVKSISTNTNASITFVFGGWAYQIKKSLASNWTTIEIPFSEIGNPTTFDQLTLQESGGFGGNTILMDDMGFVLK</sequence>
<dbReference type="OrthoDB" id="1491905at2"/>
<protein>
    <submittedName>
        <fullName evidence="3">Cell surface receptor IPT/TIG domain protein</fullName>
    </submittedName>
</protein>